<protein>
    <submittedName>
        <fullName evidence="1">Uncharacterized protein</fullName>
    </submittedName>
</protein>
<evidence type="ECO:0000313" key="2">
    <source>
        <dbReference type="Proteomes" id="UP000479000"/>
    </source>
</evidence>
<reference evidence="1 2" key="1">
    <citation type="submission" date="2020-02" db="EMBL/GenBank/DDBJ databases">
        <authorList>
            <person name="Ferguson B K."/>
        </authorList>
    </citation>
    <scope>NUCLEOTIDE SEQUENCE [LARGE SCALE GENOMIC DNA]</scope>
</reference>
<name>A0A6H5GVY3_9HEMI</name>
<gene>
    <name evidence="1" type="ORF">NTEN_LOCUS10936</name>
</gene>
<keyword evidence="2" id="KW-1185">Reference proteome</keyword>
<dbReference type="EMBL" id="CADCXU010016441">
    <property type="protein sequence ID" value="CAB0005459.1"/>
    <property type="molecule type" value="Genomic_DNA"/>
</dbReference>
<evidence type="ECO:0000313" key="1">
    <source>
        <dbReference type="EMBL" id="CAB0005459.1"/>
    </source>
</evidence>
<organism evidence="1 2">
    <name type="scientific">Nesidiocoris tenuis</name>
    <dbReference type="NCBI Taxonomy" id="355587"/>
    <lineage>
        <taxon>Eukaryota</taxon>
        <taxon>Metazoa</taxon>
        <taxon>Ecdysozoa</taxon>
        <taxon>Arthropoda</taxon>
        <taxon>Hexapoda</taxon>
        <taxon>Insecta</taxon>
        <taxon>Pterygota</taxon>
        <taxon>Neoptera</taxon>
        <taxon>Paraneoptera</taxon>
        <taxon>Hemiptera</taxon>
        <taxon>Heteroptera</taxon>
        <taxon>Panheteroptera</taxon>
        <taxon>Cimicomorpha</taxon>
        <taxon>Miridae</taxon>
        <taxon>Dicyphina</taxon>
        <taxon>Nesidiocoris</taxon>
    </lineage>
</organism>
<accession>A0A6H5GVY3</accession>
<dbReference type="Proteomes" id="UP000479000">
    <property type="component" value="Unassembled WGS sequence"/>
</dbReference>
<feature type="non-terminal residue" evidence="1">
    <location>
        <position position="1"/>
    </location>
</feature>
<sequence length="149" mass="17559">RNNRWTRAGGDDRKQSPIQASIDSAVRPNSPKFRVKCYQRHGIADKRDRRLSRIKTIQKGQFPSKREISLNVETLTISVNLKQYRTIDLVNVESYWMNTSTDRGIFDCRETLHKISDNIRRWTTLNNIGQYLSKSDDIRQYWAVSDNIR</sequence>
<proteinExistence type="predicted"/>
<dbReference type="AlphaFoldDB" id="A0A6H5GVY3"/>